<evidence type="ECO:0000256" key="3">
    <source>
        <dbReference type="ARBA" id="ARBA00022679"/>
    </source>
</evidence>
<dbReference type="InterPro" id="IPR009729">
    <property type="entry name" value="Gal-3-0_sulfotransfrase"/>
</dbReference>
<accession>A0ABP0GZ98</accession>
<evidence type="ECO:0000256" key="10">
    <source>
        <dbReference type="SAM" id="SignalP"/>
    </source>
</evidence>
<name>A0ABP0GZ98_CLALP</name>
<comment type="subcellular location">
    <subcellularLocation>
        <location evidence="1">Golgi apparatus membrane</location>
        <topology evidence="1">Single-pass type II membrane protein</topology>
    </subcellularLocation>
</comment>
<evidence type="ECO:0008006" key="13">
    <source>
        <dbReference type="Google" id="ProtNLM"/>
    </source>
</evidence>
<dbReference type="PANTHER" id="PTHR14647:SF87">
    <property type="entry name" value="PUTATIVE-RELATED"/>
    <property type="match status" value="1"/>
</dbReference>
<keyword evidence="9" id="KW-0325">Glycoprotein</keyword>
<evidence type="ECO:0000256" key="4">
    <source>
        <dbReference type="ARBA" id="ARBA00022692"/>
    </source>
</evidence>
<comment type="caution">
    <text evidence="11">The sequence shown here is derived from an EMBL/GenBank/DDBJ whole genome shotgun (WGS) entry which is preliminary data.</text>
</comment>
<keyword evidence="7" id="KW-0333">Golgi apparatus</keyword>
<comment type="similarity">
    <text evidence="2">Belongs to the galactose-3-O-sulfotransferase family.</text>
</comment>
<dbReference type="Pfam" id="PF06990">
    <property type="entry name" value="Gal-3-0_sulfotr"/>
    <property type="match status" value="1"/>
</dbReference>
<evidence type="ECO:0000256" key="6">
    <source>
        <dbReference type="ARBA" id="ARBA00022989"/>
    </source>
</evidence>
<evidence type="ECO:0000256" key="5">
    <source>
        <dbReference type="ARBA" id="ARBA00022968"/>
    </source>
</evidence>
<keyword evidence="4" id="KW-0812">Transmembrane</keyword>
<keyword evidence="8" id="KW-0472">Membrane</keyword>
<proteinExistence type="inferred from homology"/>
<evidence type="ECO:0000313" key="11">
    <source>
        <dbReference type="EMBL" id="CAK8697056.1"/>
    </source>
</evidence>
<evidence type="ECO:0000256" key="9">
    <source>
        <dbReference type="ARBA" id="ARBA00023180"/>
    </source>
</evidence>
<dbReference type="PANTHER" id="PTHR14647">
    <property type="entry name" value="GALACTOSE-3-O-SULFOTRANSFERASE"/>
    <property type="match status" value="1"/>
</dbReference>
<keyword evidence="5" id="KW-0735">Signal-anchor</keyword>
<reference evidence="11 12" key="1">
    <citation type="submission" date="2024-02" db="EMBL/GenBank/DDBJ databases">
        <authorList>
            <person name="Daric V."/>
            <person name="Darras S."/>
        </authorList>
    </citation>
    <scope>NUCLEOTIDE SEQUENCE [LARGE SCALE GENOMIC DNA]</scope>
</reference>
<evidence type="ECO:0000256" key="8">
    <source>
        <dbReference type="ARBA" id="ARBA00023136"/>
    </source>
</evidence>
<gene>
    <name evidence="11" type="ORF">CVLEPA_LOCUS30341</name>
</gene>
<keyword evidence="10" id="KW-0732">Signal</keyword>
<evidence type="ECO:0000313" key="12">
    <source>
        <dbReference type="Proteomes" id="UP001642483"/>
    </source>
</evidence>
<evidence type="ECO:0000256" key="1">
    <source>
        <dbReference type="ARBA" id="ARBA00004323"/>
    </source>
</evidence>
<keyword evidence="3" id="KW-0808">Transferase</keyword>
<dbReference type="Proteomes" id="UP001642483">
    <property type="component" value="Unassembled WGS sequence"/>
</dbReference>
<feature type="signal peptide" evidence="10">
    <location>
        <begin position="1"/>
        <end position="21"/>
    </location>
</feature>
<dbReference type="InterPro" id="IPR027417">
    <property type="entry name" value="P-loop_NTPase"/>
</dbReference>
<organism evidence="11 12">
    <name type="scientific">Clavelina lepadiformis</name>
    <name type="common">Light-bulb sea squirt</name>
    <name type="synonym">Ascidia lepadiformis</name>
    <dbReference type="NCBI Taxonomy" id="159417"/>
    <lineage>
        <taxon>Eukaryota</taxon>
        <taxon>Metazoa</taxon>
        <taxon>Chordata</taxon>
        <taxon>Tunicata</taxon>
        <taxon>Ascidiacea</taxon>
        <taxon>Aplousobranchia</taxon>
        <taxon>Clavelinidae</taxon>
        <taxon>Clavelina</taxon>
    </lineage>
</organism>
<sequence>MHRPVCMLALFVLLCILCFHGQRVQFRPPSYVVEKMRYPNRKLDKDFEKIDGDKMKQAVPEKYLMFLKTHKTAGTSLMNMIERYAESHNLTIALPNGVNADQFDYPHKFTEELVLPLFKPEQDYNVICHHMRFNSFEVEKIMPKHKTKYVTILREPGRLFESIFDYYYEQVVFFHKVPTTMPVDINEWLDMAPTLYGYANPENEDKLWFIGKNMEFFDFGFNPLNETDEYIGAAIKKIESQFDLVLISDYFLESEVLFKDLMNWEWKDMRTLKLNSRIKVNDGPLPEQLRKKIRKWNKADAALFDHFNATFWRKIQDYNLEKMRVDTEALKRLNEEFEKECVTANATLDDDNLLYNPGQHLTLKGYSLKKDSKQHWECSRATMGTLQYSEKLRDEYNEKWRQIETS</sequence>
<protein>
    <recommendedName>
        <fullName evidence="13">Galactosylceramide sulfotransferase</fullName>
    </recommendedName>
</protein>
<keyword evidence="6" id="KW-1133">Transmembrane helix</keyword>
<evidence type="ECO:0000256" key="7">
    <source>
        <dbReference type="ARBA" id="ARBA00023034"/>
    </source>
</evidence>
<evidence type="ECO:0000256" key="2">
    <source>
        <dbReference type="ARBA" id="ARBA00008124"/>
    </source>
</evidence>
<dbReference type="Gene3D" id="3.40.50.300">
    <property type="entry name" value="P-loop containing nucleotide triphosphate hydrolases"/>
    <property type="match status" value="1"/>
</dbReference>
<keyword evidence="12" id="KW-1185">Reference proteome</keyword>
<feature type="chain" id="PRO_5045749524" description="Galactosylceramide sulfotransferase" evidence="10">
    <location>
        <begin position="22"/>
        <end position="406"/>
    </location>
</feature>
<dbReference type="SUPFAM" id="SSF52540">
    <property type="entry name" value="P-loop containing nucleoside triphosphate hydrolases"/>
    <property type="match status" value="1"/>
</dbReference>
<dbReference type="EMBL" id="CAWYQH010000163">
    <property type="protein sequence ID" value="CAK8697056.1"/>
    <property type="molecule type" value="Genomic_DNA"/>
</dbReference>